<dbReference type="EMBL" id="BOOH01000044">
    <property type="protein sequence ID" value="GIH78873.1"/>
    <property type="molecule type" value="Genomic_DNA"/>
</dbReference>
<gene>
    <name evidence="1" type="ORF">Plo01_53020</name>
</gene>
<accession>A0A8J3W7Q7</accession>
<dbReference type="Proteomes" id="UP000616724">
    <property type="component" value="Unassembled WGS sequence"/>
</dbReference>
<reference evidence="1 2" key="1">
    <citation type="submission" date="2021-01" db="EMBL/GenBank/DDBJ databases">
        <title>Whole genome shotgun sequence of Planobispora longispora NBRC 13918.</title>
        <authorList>
            <person name="Komaki H."/>
            <person name="Tamura T."/>
        </authorList>
    </citation>
    <scope>NUCLEOTIDE SEQUENCE [LARGE SCALE GENOMIC DNA]</scope>
    <source>
        <strain evidence="1 2">NBRC 13918</strain>
    </source>
</reference>
<dbReference type="AlphaFoldDB" id="A0A8J3W7Q7"/>
<organism evidence="1 2">
    <name type="scientific">Planobispora longispora</name>
    <dbReference type="NCBI Taxonomy" id="28887"/>
    <lineage>
        <taxon>Bacteria</taxon>
        <taxon>Bacillati</taxon>
        <taxon>Actinomycetota</taxon>
        <taxon>Actinomycetes</taxon>
        <taxon>Streptosporangiales</taxon>
        <taxon>Streptosporangiaceae</taxon>
        <taxon>Planobispora</taxon>
    </lineage>
</organism>
<proteinExistence type="predicted"/>
<protein>
    <submittedName>
        <fullName evidence="1">Uncharacterized protein</fullName>
    </submittedName>
</protein>
<name>A0A8J3W7Q7_9ACTN</name>
<sequence>MLSAVTGFGVSWATAWRHEEETMEPPNQTENLKRLTEAVPVFKRPSVMCFDLSLQFGLT</sequence>
<evidence type="ECO:0000313" key="2">
    <source>
        <dbReference type="Proteomes" id="UP000616724"/>
    </source>
</evidence>
<comment type="caution">
    <text evidence="1">The sequence shown here is derived from an EMBL/GenBank/DDBJ whole genome shotgun (WGS) entry which is preliminary data.</text>
</comment>
<keyword evidence="2" id="KW-1185">Reference proteome</keyword>
<evidence type="ECO:0000313" key="1">
    <source>
        <dbReference type="EMBL" id="GIH78873.1"/>
    </source>
</evidence>